<evidence type="ECO:0000313" key="2">
    <source>
        <dbReference type="EMBL" id="MFC7187630.1"/>
    </source>
</evidence>
<dbReference type="Gene3D" id="3.10.450.50">
    <property type="match status" value="1"/>
</dbReference>
<comment type="caution">
    <text evidence="2">The sequence shown here is derived from an EMBL/GenBank/DDBJ whole genome shotgun (WGS) entry which is preliminary data.</text>
</comment>
<dbReference type="AlphaFoldDB" id="A0ABD5YJ56"/>
<dbReference type="RefSeq" id="WP_267665048.1">
    <property type="nucleotide sequence ID" value="NZ_JAODIX010000053.1"/>
</dbReference>
<dbReference type="InterPro" id="IPR032710">
    <property type="entry name" value="NTF2-like_dom_sf"/>
</dbReference>
<dbReference type="Pfam" id="PF12680">
    <property type="entry name" value="SnoaL_2"/>
    <property type="match status" value="1"/>
</dbReference>
<protein>
    <submittedName>
        <fullName evidence="2">Nuclear transport factor 2 family protein</fullName>
    </submittedName>
</protein>
<proteinExistence type="predicted"/>
<evidence type="ECO:0000259" key="1">
    <source>
        <dbReference type="Pfam" id="PF12680"/>
    </source>
</evidence>
<sequence>MGNADPDAVRSYYESIDADAYDSVFALFDEDVVYERPGQDDIEGMDDLRHFYLDGRPLTEGAHEVHSLTAEDDTVAVRGTFSGLQDGDRVAFGFADFFVFTDAGAIGRRYTYTDRDEV</sequence>
<gene>
    <name evidence="2" type="ORF">ACFQMK_12190</name>
</gene>
<dbReference type="Proteomes" id="UP001596390">
    <property type="component" value="Unassembled WGS sequence"/>
</dbReference>
<accession>A0ABD5YJ56</accession>
<dbReference type="CDD" id="cd00531">
    <property type="entry name" value="NTF2_like"/>
    <property type="match status" value="1"/>
</dbReference>
<name>A0ABD5YJ56_9EURY</name>
<organism evidence="2 3">
    <name type="scientific">Halorubrum yunnanense</name>
    <dbReference type="NCBI Taxonomy" id="1526162"/>
    <lineage>
        <taxon>Archaea</taxon>
        <taxon>Methanobacteriati</taxon>
        <taxon>Methanobacteriota</taxon>
        <taxon>Stenosarchaea group</taxon>
        <taxon>Halobacteria</taxon>
        <taxon>Halobacteriales</taxon>
        <taxon>Haloferacaceae</taxon>
        <taxon>Halorubrum</taxon>
    </lineage>
</organism>
<feature type="domain" description="SnoaL-like" evidence="1">
    <location>
        <begin position="9"/>
        <end position="105"/>
    </location>
</feature>
<dbReference type="EMBL" id="JBHSZZ010000053">
    <property type="protein sequence ID" value="MFC7187630.1"/>
    <property type="molecule type" value="Genomic_DNA"/>
</dbReference>
<reference evidence="2 3" key="1">
    <citation type="journal article" date="2019" name="Int. J. Syst. Evol. Microbiol.">
        <title>The Global Catalogue of Microorganisms (GCM) 10K type strain sequencing project: providing services to taxonomists for standard genome sequencing and annotation.</title>
        <authorList>
            <consortium name="The Broad Institute Genomics Platform"/>
            <consortium name="The Broad Institute Genome Sequencing Center for Infectious Disease"/>
            <person name="Wu L."/>
            <person name="Ma J."/>
        </authorList>
    </citation>
    <scope>NUCLEOTIDE SEQUENCE [LARGE SCALE GENOMIC DNA]</scope>
    <source>
        <strain evidence="2 3">Q85</strain>
    </source>
</reference>
<dbReference type="SUPFAM" id="SSF54427">
    <property type="entry name" value="NTF2-like"/>
    <property type="match status" value="1"/>
</dbReference>
<keyword evidence="3" id="KW-1185">Reference proteome</keyword>
<dbReference type="InterPro" id="IPR037401">
    <property type="entry name" value="SnoaL-like"/>
</dbReference>
<evidence type="ECO:0000313" key="3">
    <source>
        <dbReference type="Proteomes" id="UP001596390"/>
    </source>
</evidence>